<comment type="caution">
    <text evidence="3">The sequence shown here is derived from an EMBL/GenBank/DDBJ whole genome shotgun (WGS) entry which is preliminary data.</text>
</comment>
<dbReference type="Proteomes" id="UP000037035">
    <property type="component" value="Unassembled WGS sequence"/>
</dbReference>
<dbReference type="EMBL" id="LAVV01009430">
    <property type="protein sequence ID" value="KNZ50595.1"/>
    <property type="molecule type" value="Genomic_DNA"/>
</dbReference>
<protein>
    <submittedName>
        <fullName evidence="3">Uncharacterized protein</fullName>
    </submittedName>
</protein>
<keyword evidence="2" id="KW-1133">Transmembrane helix</keyword>
<sequence length="269" mass="31205">MHIAYYFLPILFKFSLFIIFYSTPIFIHSTASISFYFVLFNVVNSENKDKAQLLWKAILKQSISSETSNRARVYNNFMPMVDVGIHIPEDIITDDLIKRLPNSLKNIKQIITHSCDGEDIKPKKLHNHLGIHLNALKVSLATKGEVVATSMYTSDNQKFLGGQHNPNSKTHTKEKKKEEAQFSSYSTFSSISFHSRFRIFIPHLNLKFAELNPTVGMIKRTQMRRMSISNEIDVSESLVPTLRNYYSNLMSKVLFYFPPWRRKSRFVLL</sequence>
<dbReference type="AlphaFoldDB" id="A0A0L6URY0"/>
<organism evidence="3 4">
    <name type="scientific">Puccinia sorghi</name>
    <dbReference type="NCBI Taxonomy" id="27349"/>
    <lineage>
        <taxon>Eukaryota</taxon>
        <taxon>Fungi</taxon>
        <taxon>Dikarya</taxon>
        <taxon>Basidiomycota</taxon>
        <taxon>Pucciniomycotina</taxon>
        <taxon>Pucciniomycetes</taxon>
        <taxon>Pucciniales</taxon>
        <taxon>Pucciniaceae</taxon>
        <taxon>Puccinia</taxon>
    </lineage>
</organism>
<accession>A0A0L6URY0</accession>
<dbReference type="VEuPathDB" id="FungiDB:VP01_4335g1"/>
<gene>
    <name evidence="3" type="ORF">VP01_4335g1</name>
</gene>
<feature type="transmembrane region" description="Helical" evidence="2">
    <location>
        <begin position="6"/>
        <end position="27"/>
    </location>
</feature>
<keyword evidence="2" id="KW-0472">Membrane</keyword>
<keyword evidence="2" id="KW-0812">Transmembrane</keyword>
<evidence type="ECO:0000313" key="4">
    <source>
        <dbReference type="Proteomes" id="UP000037035"/>
    </source>
</evidence>
<keyword evidence="4" id="KW-1185">Reference proteome</keyword>
<feature type="region of interest" description="Disordered" evidence="1">
    <location>
        <begin position="157"/>
        <end position="178"/>
    </location>
</feature>
<evidence type="ECO:0000256" key="2">
    <source>
        <dbReference type="SAM" id="Phobius"/>
    </source>
</evidence>
<reference evidence="3 4" key="1">
    <citation type="submission" date="2015-08" db="EMBL/GenBank/DDBJ databases">
        <title>Next Generation Sequencing and Analysis of the Genome of Puccinia sorghi L Schw, the Causal Agent of Maize Common Rust.</title>
        <authorList>
            <person name="Rochi L."/>
            <person name="Burguener G."/>
            <person name="Darino M."/>
            <person name="Turjanski A."/>
            <person name="Kreff E."/>
            <person name="Dieguez M.J."/>
            <person name="Sacco F."/>
        </authorList>
    </citation>
    <scope>NUCLEOTIDE SEQUENCE [LARGE SCALE GENOMIC DNA]</scope>
    <source>
        <strain evidence="3 4">RO10H11247</strain>
    </source>
</reference>
<name>A0A0L6URY0_9BASI</name>
<evidence type="ECO:0000313" key="3">
    <source>
        <dbReference type="EMBL" id="KNZ50595.1"/>
    </source>
</evidence>
<dbReference type="OrthoDB" id="913043at2759"/>
<proteinExistence type="predicted"/>
<evidence type="ECO:0000256" key="1">
    <source>
        <dbReference type="SAM" id="MobiDB-lite"/>
    </source>
</evidence>